<dbReference type="Gene3D" id="3.30.760.10">
    <property type="entry name" value="RNA Cap, Translation Initiation Factor Eif4e"/>
    <property type="match status" value="1"/>
</dbReference>
<dbReference type="GO" id="GO:0016281">
    <property type="term" value="C:eukaryotic translation initiation factor 4F complex"/>
    <property type="evidence" value="ECO:0007669"/>
    <property type="project" value="TreeGrafter"/>
</dbReference>
<keyword evidence="2 6" id="KW-0396">Initiation factor</keyword>
<gene>
    <name evidence="7" type="ORF">CONCODRAFT_13322</name>
</gene>
<keyword evidence="8" id="KW-1185">Reference proteome</keyword>
<dbReference type="GO" id="GO:0003743">
    <property type="term" value="F:translation initiation factor activity"/>
    <property type="evidence" value="ECO:0007669"/>
    <property type="project" value="UniProtKB-KW"/>
</dbReference>
<dbReference type="Proteomes" id="UP000070444">
    <property type="component" value="Unassembled WGS sequence"/>
</dbReference>
<dbReference type="OrthoDB" id="590761at2759"/>
<organism evidence="7 8">
    <name type="scientific">Conidiobolus coronatus (strain ATCC 28846 / CBS 209.66 / NRRL 28638)</name>
    <name type="common">Delacroixia coronata</name>
    <dbReference type="NCBI Taxonomy" id="796925"/>
    <lineage>
        <taxon>Eukaryota</taxon>
        <taxon>Fungi</taxon>
        <taxon>Fungi incertae sedis</taxon>
        <taxon>Zoopagomycota</taxon>
        <taxon>Entomophthoromycotina</taxon>
        <taxon>Entomophthoromycetes</taxon>
        <taxon>Entomophthorales</taxon>
        <taxon>Ancylistaceae</taxon>
        <taxon>Conidiobolus</taxon>
    </lineage>
</organism>
<dbReference type="STRING" id="796925.A0A137NQZ4"/>
<evidence type="ECO:0000256" key="3">
    <source>
        <dbReference type="ARBA" id="ARBA00022845"/>
    </source>
</evidence>
<keyword evidence="5 6" id="KW-0648">Protein biosynthesis</keyword>
<accession>A0A137NQZ4</accession>
<dbReference type="AlphaFoldDB" id="A0A137NQZ4"/>
<dbReference type="EMBL" id="KQ964953">
    <property type="protein sequence ID" value="KXN65187.1"/>
    <property type="molecule type" value="Genomic_DNA"/>
</dbReference>
<dbReference type="GO" id="GO:0006417">
    <property type="term" value="P:regulation of translation"/>
    <property type="evidence" value="ECO:0007669"/>
    <property type="project" value="UniProtKB-KW"/>
</dbReference>
<dbReference type="SUPFAM" id="SSF55418">
    <property type="entry name" value="eIF4e-like"/>
    <property type="match status" value="1"/>
</dbReference>
<evidence type="ECO:0000256" key="5">
    <source>
        <dbReference type="ARBA" id="ARBA00022917"/>
    </source>
</evidence>
<evidence type="ECO:0000313" key="7">
    <source>
        <dbReference type="EMBL" id="KXN65187.1"/>
    </source>
</evidence>
<evidence type="ECO:0000256" key="4">
    <source>
        <dbReference type="ARBA" id="ARBA00022884"/>
    </source>
</evidence>
<protein>
    <submittedName>
        <fullName evidence="7">Translation initiation factor eIF4e</fullName>
    </submittedName>
</protein>
<keyword evidence="4 6" id="KW-0694">RNA-binding</keyword>
<dbReference type="PANTHER" id="PTHR11960:SF8">
    <property type="entry name" value="EUKARYOTIC TRANSLATION INITIATION FACTOR 4E1-RELATED"/>
    <property type="match status" value="1"/>
</dbReference>
<keyword evidence="3" id="KW-0810">Translation regulation</keyword>
<dbReference type="GO" id="GO:0000340">
    <property type="term" value="F:RNA 7-methylguanosine cap binding"/>
    <property type="evidence" value="ECO:0007669"/>
    <property type="project" value="TreeGrafter"/>
</dbReference>
<dbReference type="Pfam" id="PF01652">
    <property type="entry name" value="IF4E"/>
    <property type="match status" value="1"/>
</dbReference>
<evidence type="ECO:0000256" key="1">
    <source>
        <dbReference type="ARBA" id="ARBA00009860"/>
    </source>
</evidence>
<evidence type="ECO:0000313" key="8">
    <source>
        <dbReference type="Proteomes" id="UP000070444"/>
    </source>
</evidence>
<comment type="similarity">
    <text evidence="1 6">Belongs to the eukaryotic initiation factor 4E family.</text>
</comment>
<dbReference type="InterPro" id="IPR001040">
    <property type="entry name" value="TIF_eIF_4E"/>
</dbReference>
<sequence length="134" mass="15536">VYNNIVKASELANGGNYHFFRNGIKPEWEDVANAHGGGWKVQFHKRSAVDIDETWLYALLACIGEAFQEEDEICGIVFSTRREFFRISLWTRTSNVRETAENIGKQFKLSLNTNEKLEFTPHHDTDDKNMYFSI</sequence>
<proteinExistence type="inferred from homology"/>
<evidence type="ECO:0000256" key="6">
    <source>
        <dbReference type="RuleBase" id="RU004374"/>
    </source>
</evidence>
<feature type="non-terminal residue" evidence="7">
    <location>
        <position position="1"/>
    </location>
</feature>
<dbReference type="OMA" id="PKWEDET"/>
<name>A0A137NQZ4_CONC2</name>
<reference evidence="7 8" key="1">
    <citation type="journal article" date="2015" name="Genome Biol. Evol.">
        <title>Phylogenomic analyses indicate that early fungi evolved digesting cell walls of algal ancestors of land plants.</title>
        <authorList>
            <person name="Chang Y."/>
            <person name="Wang S."/>
            <person name="Sekimoto S."/>
            <person name="Aerts A.L."/>
            <person name="Choi C."/>
            <person name="Clum A."/>
            <person name="LaButti K.M."/>
            <person name="Lindquist E.A."/>
            <person name="Yee Ngan C."/>
            <person name="Ohm R.A."/>
            <person name="Salamov A.A."/>
            <person name="Grigoriev I.V."/>
            <person name="Spatafora J.W."/>
            <person name="Berbee M.L."/>
        </authorList>
    </citation>
    <scope>NUCLEOTIDE SEQUENCE [LARGE SCALE GENOMIC DNA]</scope>
    <source>
        <strain evidence="7 8">NRRL 28638</strain>
    </source>
</reference>
<dbReference type="PANTHER" id="PTHR11960">
    <property type="entry name" value="EUKARYOTIC TRANSLATION INITIATION FACTOR 4E RELATED"/>
    <property type="match status" value="1"/>
</dbReference>
<dbReference type="InterPro" id="IPR023398">
    <property type="entry name" value="TIF_eIF4e-like"/>
</dbReference>
<evidence type="ECO:0000256" key="2">
    <source>
        <dbReference type="ARBA" id="ARBA00022540"/>
    </source>
</evidence>